<gene>
    <name evidence="2 4 5" type="ORF">SRAE_2000474450</name>
</gene>
<proteinExistence type="predicted"/>
<dbReference type="AlphaFoldDB" id="A0A090LJY2"/>
<protein>
    <submittedName>
        <fullName evidence="2 4">7TM GPCR, serpentine receptor class r (Str) family-containing protein</fullName>
    </submittedName>
</protein>
<reference evidence="2 3" key="1">
    <citation type="submission" date="2014-09" db="EMBL/GenBank/DDBJ databases">
        <authorList>
            <person name="Martin A.A."/>
        </authorList>
    </citation>
    <scope>NUCLEOTIDE SEQUENCE</scope>
    <source>
        <strain evidence="3">ED321</strain>
        <strain evidence="2">ED321 Heterogonic</strain>
    </source>
</reference>
<sequence length="270" mass="31921">MEFFKQLFDIINLILTILLNTIAAIHAYYFNNNSNINEFLKLIYYQSIISILLGIIIYVFKMHIFAIKGYFIILFDFFDTVVYDLTWNRFFFGLNIFANYSNIGYPIIPSLNIYLMCGSIILFFVINYILIFVLYIQYHLYIKTYSSIMSSYTKKMHKKFNKLLLIQSVVPIIMISIPILFYIFTLYFNVYKIRELIGTFFHQIISTVGFINPLIYLLSSKKNGNIFFKQMLCSILKKCSFKSSNKVDVLVLNLRNKIISNNLRKTNIQN</sequence>
<keyword evidence="1" id="KW-0812">Transmembrane</keyword>
<dbReference type="CTD" id="36382479"/>
<feature type="transmembrane region" description="Helical" evidence="1">
    <location>
        <begin position="42"/>
        <end position="60"/>
    </location>
</feature>
<reference evidence="4" key="2">
    <citation type="submission" date="2020-12" db="UniProtKB">
        <authorList>
            <consortium name="WormBaseParasite"/>
        </authorList>
    </citation>
    <scope>IDENTIFICATION</scope>
</reference>
<evidence type="ECO:0000313" key="3">
    <source>
        <dbReference type="Proteomes" id="UP000035682"/>
    </source>
</evidence>
<dbReference type="WormBase" id="SRAE_2000474450">
    <property type="protein sequence ID" value="SRP01154"/>
    <property type="gene ID" value="WBGene00264986"/>
</dbReference>
<dbReference type="Proteomes" id="UP000035682">
    <property type="component" value="Unplaced"/>
</dbReference>
<feature type="transmembrane region" description="Helical" evidence="1">
    <location>
        <begin position="7"/>
        <end position="30"/>
    </location>
</feature>
<dbReference type="GeneID" id="36382479"/>
<evidence type="ECO:0000313" key="4">
    <source>
        <dbReference type="WBParaSite" id="SRAE_2000474450.1"/>
    </source>
</evidence>
<feature type="transmembrane region" description="Helical" evidence="1">
    <location>
        <begin position="72"/>
        <end position="92"/>
    </location>
</feature>
<dbReference type="WBParaSite" id="SRAE_2000474450.1">
    <property type="protein sequence ID" value="SRAE_2000474450.1"/>
    <property type="gene ID" value="WBGene00264986"/>
</dbReference>
<dbReference type="InterPro" id="IPR019428">
    <property type="entry name" value="7TM_GPCR_serpentine_rcpt_Str"/>
</dbReference>
<dbReference type="Pfam" id="PF10326">
    <property type="entry name" value="7TM_GPCR_Str"/>
    <property type="match status" value="1"/>
</dbReference>
<feature type="transmembrane region" description="Helical" evidence="1">
    <location>
        <begin position="163"/>
        <end position="188"/>
    </location>
</feature>
<name>A0A090LJY2_STRRB</name>
<keyword evidence="2" id="KW-0675">Receptor</keyword>
<dbReference type="RefSeq" id="XP_024509306.1">
    <property type="nucleotide sequence ID" value="XM_024643659.1"/>
</dbReference>
<keyword evidence="1" id="KW-0472">Membrane</keyword>
<evidence type="ECO:0000313" key="5">
    <source>
        <dbReference type="WormBase" id="SRAE_2000474450"/>
    </source>
</evidence>
<evidence type="ECO:0000256" key="1">
    <source>
        <dbReference type="SAM" id="Phobius"/>
    </source>
</evidence>
<accession>A0A090LJY2</accession>
<keyword evidence="3" id="KW-1185">Reference proteome</keyword>
<dbReference type="EMBL" id="LN609529">
    <property type="protein sequence ID" value="CEF70107.1"/>
    <property type="molecule type" value="Genomic_DNA"/>
</dbReference>
<organism evidence="2">
    <name type="scientific">Strongyloides ratti</name>
    <name type="common">Parasitic roundworm</name>
    <dbReference type="NCBI Taxonomy" id="34506"/>
    <lineage>
        <taxon>Eukaryota</taxon>
        <taxon>Metazoa</taxon>
        <taxon>Ecdysozoa</taxon>
        <taxon>Nematoda</taxon>
        <taxon>Chromadorea</taxon>
        <taxon>Rhabditida</taxon>
        <taxon>Tylenchina</taxon>
        <taxon>Panagrolaimomorpha</taxon>
        <taxon>Strongyloidoidea</taxon>
        <taxon>Strongyloididae</taxon>
        <taxon>Strongyloides</taxon>
    </lineage>
</organism>
<evidence type="ECO:0000313" key="2">
    <source>
        <dbReference type="EMBL" id="CEF70107.1"/>
    </source>
</evidence>
<feature type="transmembrane region" description="Helical" evidence="1">
    <location>
        <begin position="112"/>
        <end position="142"/>
    </location>
</feature>
<keyword evidence="1" id="KW-1133">Transmembrane helix</keyword>
<feature type="transmembrane region" description="Helical" evidence="1">
    <location>
        <begin position="200"/>
        <end position="219"/>
    </location>
</feature>